<evidence type="ECO:0008006" key="4">
    <source>
        <dbReference type="Google" id="ProtNLM"/>
    </source>
</evidence>
<reference evidence="3" key="2">
    <citation type="submission" date="2020-07" db="EMBL/GenBank/DDBJ databases">
        <authorList>
            <person name="Vera ALvarez R."/>
            <person name="Arias-Moreno D.M."/>
            <person name="Jimenez-Jacinto V."/>
            <person name="Jimenez-Bremont J.F."/>
            <person name="Swaminathan K."/>
            <person name="Moose S.P."/>
            <person name="Guerrero-Gonzalez M.L."/>
            <person name="Marino-Ramirez L."/>
            <person name="Landsman D."/>
            <person name="Rodriguez-Kessler M."/>
            <person name="Delgado-Sanchez P."/>
        </authorList>
    </citation>
    <scope>NUCLEOTIDE SEQUENCE</scope>
    <source>
        <tissue evidence="3">Cladode</tissue>
    </source>
</reference>
<dbReference type="EMBL" id="GISG01128677">
    <property type="protein sequence ID" value="MBA4642463.1"/>
    <property type="molecule type" value="Transcribed_RNA"/>
</dbReference>
<dbReference type="EMBL" id="GISG01128676">
    <property type="protein sequence ID" value="MBA4642462.1"/>
    <property type="molecule type" value="Transcribed_RNA"/>
</dbReference>
<dbReference type="EMBL" id="GISG01128675">
    <property type="protein sequence ID" value="MBA4642461.1"/>
    <property type="molecule type" value="Transcribed_RNA"/>
</dbReference>
<feature type="chain" id="PRO_5036201210" description="Secreted protein" evidence="2">
    <location>
        <begin position="18"/>
        <end position="106"/>
    </location>
</feature>
<name>A0A7C9DGN2_OPUST</name>
<protein>
    <recommendedName>
        <fullName evidence="4">Secreted protein</fullName>
    </recommendedName>
</protein>
<dbReference type="AlphaFoldDB" id="A0A7C9DGN2"/>
<proteinExistence type="predicted"/>
<sequence>MLFSLLLVPCFFFSFSGHRPGPSYVQTHHRVAAAGAHAAASTTTAESPPPFPSNGLFGASSSVSVGQSHQQDFSLEPPATTMYFTATVCHPSWPLFGACPANFLLI</sequence>
<accession>A0A7C9DGN2</accession>
<evidence type="ECO:0000256" key="1">
    <source>
        <dbReference type="SAM" id="MobiDB-lite"/>
    </source>
</evidence>
<feature type="signal peptide" evidence="2">
    <location>
        <begin position="1"/>
        <end position="17"/>
    </location>
</feature>
<feature type="region of interest" description="Disordered" evidence="1">
    <location>
        <begin position="37"/>
        <end position="63"/>
    </location>
</feature>
<evidence type="ECO:0000313" key="3">
    <source>
        <dbReference type="EMBL" id="MBA4642461.1"/>
    </source>
</evidence>
<keyword evidence="2" id="KW-0732">Signal</keyword>
<organism evidence="3">
    <name type="scientific">Opuntia streptacantha</name>
    <name type="common">Prickly pear cactus</name>
    <name type="synonym">Opuntia cardona</name>
    <dbReference type="NCBI Taxonomy" id="393608"/>
    <lineage>
        <taxon>Eukaryota</taxon>
        <taxon>Viridiplantae</taxon>
        <taxon>Streptophyta</taxon>
        <taxon>Embryophyta</taxon>
        <taxon>Tracheophyta</taxon>
        <taxon>Spermatophyta</taxon>
        <taxon>Magnoliopsida</taxon>
        <taxon>eudicotyledons</taxon>
        <taxon>Gunneridae</taxon>
        <taxon>Pentapetalae</taxon>
        <taxon>Caryophyllales</taxon>
        <taxon>Cactineae</taxon>
        <taxon>Cactaceae</taxon>
        <taxon>Opuntioideae</taxon>
        <taxon>Opuntia</taxon>
    </lineage>
</organism>
<evidence type="ECO:0000256" key="2">
    <source>
        <dbReference type="SAM" id="SignalP"/>
    </source>
</evidence>
<reference evidence="3" key="1">
    <citation type="journal article" date="2013" name="J. Plant Res.">
        <title>Effect of fungi and light on seed germination of three Opuntia species from semiarid lands of central Mexico.</title>
        <authorList>
            <person name="Delgado-Sanchez P."/>
            <person name="Jimenez-Bremont J.F."/>
            <person name="Guerrero-Gonzalez Mde L."/>
            <person name="Flores J."/>
        </authorList>
    </citation>
    <scope>NUCLEOTIDE SEQUENCE</scope>
    <source>
        <tissue evidence="3">Cladode</tissue>
    </source>
</reference>